<protein>
    <submittedName>
        <fullName evidence="2">Uncharacterized protein</fullName>
    </submittedName>
</protein>
<dbReference type="Proteomes" id="UP001151760">
    <property type="component" value="Unassembled WGS sequence"/>
</dbReference>
<feature type="compositionally biased region" description="Polar residues" evidence="1">
    <location>
        <begin position="64"/>
        <end position="74"/>
    </location>
</feature>
<reference evidence="2" key="2">
    <citation type="submission" date="2022-01" db="EMBL/GenBank/DDBJ databases">
        <authorList>
            <person name="Yamashiro T."/>
            <person name="Shiraishi A."/>
            <person name="Satake H."/>
            <person name="Nakayama K."/>
        </authorList>
    </citation>
    <scope>NUCLEOTIDE SEQUENCE</scope>
</reference>
<gene>
    <name evidence="2" type="ORF">Tco_0838186</name>
</gene>
<reference evidence="2" key="1">
    <citation type="journal article" date="2022" name="Int. J. Mol. Sci.">
        <title>Draft Genome of Tanacetum Coccineum: Genomic Comparison of Closely Related Tanacetum-Family Plants.</title>
        <authorList>
            <person name="Yamashiro T."/>
            <person name="Shiraishi A."/>
            <person name="Nakayama K."/>
            <person name="Satake H."/>
        </authorList>
    </citation>
    <scope>NUCLEOTIDE SEQUENCE</scope>
</reference>
<evidence type="ECO:0000313" key="2">
    <source>
        <dbReference type="EMBL" id="GJT03724.1"/>
    </source>
</evidence>
<evidence type="ECO:0000256" key="1">
    <source>
        <dbReference type="SAM" id="MobiDB-lite"/>
    </source>
</evidence>
<dbReference type="EMBL" id="BQNB010012451">
    <property type="protein sequence ID" value="GJT03724.1"/>
    <property type="molecule type" value="Genomic_DNA"/>
</dbReference>
<feature type="region of interest" description="Disordered" evidence="1">
    <location>
        <begin position="41"/>
        <end position="74"/>
    </location>
</feature>
<sequence>MELPSPTIDGNKRVLKMPETRSVPEQDRVSLSVAEGIRVKTAPVGLPVRPQAGTRPMSRPDSDGGSQIGPNVVD</sequence>
<keyword evidence="3" id="KW-1185">Reference proteome</keyword>
<proteinExistence type="predicted"/>
<accession>A0ABQ5ANV3</accession>
<feature type="region of interest" description="Disordered" evidence="1">
    <location>
        <begin position="1"/>
        <end position="28"/>
    </location>
</feature>
<organism evidence="2 3">
    <name type="scientific">Tanacetum coccineum</name>
    <dbReference type="NCBI Taxonomy" id="301880"/>
    <lineage>
        <taxon>Eukaryota</taxon>
        <taxon>Viridiplantae</taxon>
        <taxon>Streptophyta</taxon>
        <taxon>Embryophyta</taxon>
        <taxon>Tracheophyta</taxon>
        <taxon>Spermatophyta</taxon>
        <taxon>Magnoliopsida</taxon>
        <taxon>eudicotyledons</taxon>
        <taxon>Gunneridae</taxon>
        <taxon>Pentapetalae</taxon>
        <taxon>asterids</taxon>
        <taxon>campanulids</taxon>
        <taxon>Asterales</taxon>
        <taxon>Asteraceae</taxon>
        <taxon>Asteroideae</taxon>
        <taxon>Anthemideae</taxon>
        <taxon>Anthemidinae</taxon>
        <taxon>Tanacetum</taxon>
    </lineage>
</organism>
<feature type="compositionally biased region" description="Basic and acidic residues" evidence="1">
    <location>
        <begin position="10"/>
        <end position="28"/>
    </location>
</feature>
<evidence type="ECO:0000313" key="3">
    <source>
        <dbReference type="Proteomes" id="UP001151760"/>
    </source>
</evidence>
<name>A0ABQ5ANV3_9ASTR</name>
<comment type="caution">
    <text evidence="2">The sequence shown here is derived from an EMBL/GenBank/DDBJ whole genome shotgun (WGS) entry which is preliminary data.</text>
</comment>